<gene>
    <name evidence="12" type="ORF">PHYEVI_LOCUS6305</name>
</gene>
<evidence type="ECO:0000256" key="2">
    <source>
        <dbReference type="ARBA" id="ARBA00022448"/>
    </source>
</evidence>
<dbReference type="Pfam" id="PF00664">
    <property type="entry name" value="ABC_membrane"/>
    <property type="match status" value="2"/>
</dbReference>
<dbReference type="SUPFAM" id="SSF90123">
    <property type="entry name" value="ABC transporter transmembrane region"/>
    <property type="match status" value="2"/>
</dbReference>
<dbReference type="FunFam" id="3.40.50.300:FF:000163">
    <property type="entry name" value="Multidrug resistance-associated protein member 4"/>
    <property type="match status" value="1"/>
</dbReference>
<dbReference type="GO" id="GO:0016020">
    <property type="term" value="C:membrane"/>
    <property type="evidence" value="ECO:0007669"/>
    <property type="project" value="UniProtKB-SubCell"/>
</dbReference>
<accession>A0A9N9TQN6</accession>
<evidence type="ECO:0000256" key="4">
    <source>
        <dbReference type="ARBA" id="ARBA00022737"/>
    </source>
</evidence>
<feature type="domain" description="ABC transmembrane type-1" evidence="11">
    <location>
        <begin position="749"/>
        <end position="986"/>
    </location>
</feature>
<dbReference type="Gene3D" id="3.40.50.300">
    <property type="entry name" value="P-loop containing nucleotide triphosphate hydrolases"/>
    <property type="match status" value="2"/>
</dbReference>
<feature type="transmembrane region" description="Helical" evidence="9">
    <location>
        <begin position="207"/>
        <end position="228"/>
    </location>
</feature>
<organism evidence="12 13">
    <name type="scientific">Phyllotreta striolata</name>
    <name type="common">Striped flea beetle</name>
    <name type="synonym">Crioceris striolata</name>
    <dbReference type="NCBI Taxonomy" id="444603"/>
    <lineage>
        <taxon>Eukaryota</taxon>
        <taxon>Metazoa</taxon>
        <taxon>Ecdysozoa</taxon>
        <taxon>Arthropoda</taxon>
        <taxon>Hexapoda</taxon>
        <taxon>Insecta</taxon>
        <taxon>Pterygota</taxon>
        <taxon>Neoptera</taxon>
        <taxon>Endopterygota</taxon>
        <taxon>Coleoptera</taxon>
        <taxon>Polyphaga</taxon>
        <taxon>Cucujiformia</taxon>
        <taxon>Chrysomeloidea</taxon>
        <taxon>Chrysomelidae</taxon>
        <taxon>Galerucinae</taxon>
        <taxon>Alticini</taxon>
        <taxon>Phyllotreta</taxon>
    </lineage>
</organism>
<dbReference type="SUPFAM" id="SSF52540">
    <property type="entry name" value="P-loop containing nucleoside triphosphate hydrolases"/>
    <property type="match status" value="2"/>
</dbReference>
<feature type="transmembrane region" description="Helical" evidence="9">
    <location>
        <begin position="234"/>
        <end position="255"/>
    </location>
</feature>
<dbReference type="PROSITE" id="PS00211">
    <property type="entry name" value="ABC_TRANSPORTER_1"/>
    <property type="match status" value="2"/>
</dbReference>
<evidence type="ECO:0000259" key="11">
    <source>
        <dbReference type="PROSITE" id="PS50929"/>
    </source>
</evidence>
<evidence type="ECO:0000313" key="12">
    <source>
        <dbReference type="EMBL" id="CAG9859946.1"/>
    </source>
</evidence>
<feature type="transmembrane region" description="Helical" evidence="9">
    <location>
        <begin position="330"/>
        <end position="353"/>
    </location>
</feature>
<dbReference type="CDD" id="cd03250">
    <property type="entry name" value="ABCC_MRP_domain1"/>
    <property type="match status" value="1"/>
</dbReference>
<evidence type="ECO:0000259" key="10">
    <source>
        <dbReference type="PROSITE" id="PS50893"/>
    </source>
</evidence>
<dbReference type="InterPro" id="IPR003439">
    <property type="entry name" value="ABC_transporter-like_ATP-bd"/>
</dbReference>
<dbReference type="AlphaFoldDB" id="A0A9N9TQN6"/>
<dbReference type="GO" id="GO:0016887">
    <property type="term" value="F:ATP hydrolysis activity"/>
    <property type="evidence" value="ECO:0007669"/>
    <property type="project" value="InterPro"/>
</dbReference>
<dbReference type="InterPro" id="IPR044726">
    <property type="entry name" value="ABCC_6TM_D2"/>
</dbReference>
<dbReference type="FunFam" id="1.20.1560.10:FF:000014">
    <property type="entry name" value="Multidrug resistance-associated protein member 4"/>
    <property type="match status" value="1"/>
</dbReference>
<feature type="domain" description="ABC transporter" evidence="10">
    <location>
        <begin position="407"/>
        <end position="626"/>
    </location>
</feature>
<dbReference type="InterPro" id="IPR027417">
    <property type="entry name" value="P-loop_NTPase"/>
</dbReference>
<dbReference type="Proteomes" id="UP001153712">
    <property type="component" value="Chromosome 3"/>
</dbReference>
<keyword evidence="3 9" id="KW-0812">Transmembrane</keyword>
<name>A0A9N9TQN6_PHYSR</name>
<dbReference type="Pfam" id="PF00005">
    <property type="entry name" value="ABC_tran"/>
    <property type="match status" value="2"/>
</dbReference>
<keyword evidence="6" id="KW-0067">ATP-binding</keyword>
<dbReference type="PANTHER" id="PTHR24223:SF448">
    <property type="entry name" value="FI20146P1-RELATED"/>
    <property type="match status" value="1"/>
</dbReference>
<keyword evidence="13" id="KW-1185">Reference proteome</keyword>
<dbReference type="PANTHER" id="PTHR24223">
    <property type="entry name" value="ATP-BINDING CASSETTE SUB-FAMILY C"/>
    <property type="match status" value="1"/>
</dbReference>
<protein>
    <recommendedName>
        <fullName evidence="14">Multidrug resistance-associated protein lethal(2)03659</fullName>
    </recommendedName>
</protein>
<keyword evidence="2" id="KW-0813">Transport</keyword>
<feature type="domain" description="ABC transporter" evidence="10">
    <location>
        <begin position="1020"/>
        <end position="1249"/>
    </location>
</feature>
<evidence type="ECO:0000256" key="1">
    <source>
        <dbReference type="ARBA" id="ARBA00004141"/>
    </source>
</evidence>
<evidence type="ECO:0008006" key="14">
    <source>
        <dbReference type="Google" id="ProtNLM"/>
    </source>
</evidence>
<dbReference type="GO" id="GO:0140359">
    <property type="term" value="F:ABC-type transporter activity"/>
    <property type="evidence" value="ECO:0007669"/>
    <property type="project" value="InterPro"/>
</dbReference>
<evidence type="ECO:0000256" key="3">
    <source>
        <dbReference type="ARBA" id="ARBA00022692"/>
    </source>
</evidence>
<feature type="transmembrane region" description="Helical" evidence="9">
    <location>
        <begin position="677"/>
        <end position="700"/>
    </location>
</feature>
<dbReference type="Gene3D" id="1.20.1560.10">
    <property type="entry name" value="ABC transporter type 1, transmembrane domain"/>
    <property type="match status" value="2"/>
</dbReference>
<comment type="subcellular location">
    <subcellularLocation>
        <location evidence="1">Membrane</location>
        <topology evidence="1">Multi-pass membrane protein</topology>
    </subcellularLocation>
</comment>
<evidence type="ECO:0000256" key="6">
    <source>
        <dbReference type="ARBA" id="ARBA00022840"/>
    </source>
</evidence>
<feature type="transmembrane region" description="Helical" evidence="9">
    <location>
        <begin position="304"/>
        <end position="324"/>
    </location>
</feature>
<dbReference type="PROSITE" id="PS50893">
    <property type="entry name" value="ABC_TRANSPORTER_2"/>
    <property type="match status" value="2"/>
</dbReference>
<dbReference type="FunFam" id="3.40.50.300:FF:000973">
    <property type="entry name" value="Multidrug resistance-associated protein 4"/>
    <property type="match status" value="1"/>
</dbReference>
<evidence type="ECO:0000256" key="8">
    <source>
        <dbReference type="ARBA" id="ARBA00023136"/>
    </source>
</evidence>
<dbReference type="SMART" id="SM00382">
    <property type="entry name" value="AAA"/>
    <property type="match status" value="2"/>
</dbReference>
<dbReference type="GO" id="GO:0005524">
    <property type="term" value="F:ATP binding"/>
    <property type="evidence" value="ECO:0007669"/>
    <property type="project" value="UniProtKB-KW"/>
</dbReference>
<dbReference type="CDD" id="cd18579">
    <property type="entry name" value="ABC_6TM_ABCC_D1"/>
    <property type="match status" value="1"/>
</dbReference>
<keyword evidence="5" id="KW-0547">Nucleotide-binding</keyword>
<feature type="transmembrane region" description="Helical" evidence="9">
    <location>
        <begin position="749"/>
        <end position="768"/>
    </location>
</feature>
<evidence type="ECO:0000256" key="5">
    <source>
        <dbReference type="ARBA" id="ARBA00022741"/>
    </source>
</evidence>
<dbReference type="EMBL" id="OU900096">
    <property type="protein sequence ID" value="CAG9859946.1"/>
    <property type="molecule type" value="Genomic_DNA"/>
</dbReference>
<sequence>MDHCEKEKRRQNPRETANIFSLITFSYVVGLLKRGFKRDLNDDDLYEVEKSCSSTRCGNKLSKYWNFEKEKKEKNGKPLSVNAILWRRWGKRYILFGIVDFTWHTTNNVIRPYVLSNLIGYFVPGSVVTKNEAYVYGFVLILLEFTYIVFIHNYIIWGQTFGTEIKAAFSSMLYRKALRLGPGSSVSLGNIVTLITKDIQTIRLSIWLFNDCWISMLQVLIICSILYWRIGVASFAGIGIMVAAMPLQVYIGKWVTTLRLQTSKKTDERLQLTQEILSTIRIIKIYTWEEFFTNKINMARRKEIVKLILGFYLKIVLVLVGILFSKVGFYVLILACVWTGRSTDASIIVYALASFKDLKRWLGESIPYTMGQLGEFYSAYKRVVNALEAEELETTPQNNEPTDKPVVELNNACVSVKNHTILSDITFKLTSGLTLITGTVGSGKTSVFKAILQDFPLSQGNLKTEGRISYASQDPWLFPSSIKQNILFGETYDEKRYNEVVRVCALLFDFKQLDHGDQTIVTDRGLNLSKGQQARINLARAIYRDSEIYLLDDCLTALDAAVQEYIFEECIKGFLKGKLCVLISQTASHLSEADTVIILHKGRIKDIGSPDERICQEAKEFAVDDDDLEKEVIEDGEEKEVDEKTGLIETEQFTAKKKIYREVKKEGAIDFDVYKKYFMYGGGFMLLLVNIFMGGSTQFATSYSDKLLTNWIDAKQVVLSVQANITSNYTTSLNLTSAVTEEHSIFRRYSIFVLGSVGLDLIRHYLLLDFCRRASVNIHKTIIKRIMNAVMAFFDSHLIGNVLNRFAQDMVNIDEVLPYVLDDCFSIIFSVAGGLLLIFSIKLTFSIYVVVICIGLLLLRRFYLPSGRSLKRLEAATRSPMIGHLNATLEGITTIRSCKVEELLIEEYDKYQDLHTSAYLSSLTAMRAIGFYMNSLSTTFVIVVIVKFLFFDSVVTAGDVTLALTQVFSVCSEVQWGVRQWAELENLMTSAERLLEYADIQEEKKDGRKLDNNWPSKGAITYEKVSLSYNETDEPVLKDLNFEIRPGESVGIVGRTGAGKSSIISTIFRLYEVRGRILIDGVDIKTLSLDFLRKCIAIIPQDPIVFSGTMRTNLDPLKEYTDEELWTALEKVGIKKHVRSLDRIVNSTDLEYSSGQKQLICLARAILHKQKIIVMDEATANMDHETDVLLNKLIKENFSGATVLTIAHRLHTILECDKVMVMDRGEIKEFNDPKVLLDNKSGRFYKMVEHAGLLNYLNE</sequence>
<feature type="transmembrane region" description="Helical" evidence="9">
    <location>
        <begin position="931"/>
        <end position="951"/>
    </location>
</feature>
<dbReference type="InterPro" id="IPR017871">
    <property type="entry name" value="ABC_transporter-like_CS"/>
</dbReference>
<keyword evidence="7 9" id="KW-1133">Transmembrane helix</keyword>
<reference evidence="12" key="1">
    <citation type="submission" date="2022-01" db="EMBL/GenBank/DDBJ databases">
        <authorList>
            <person name="King R."/>
        </authorList>
    </citation>
    <scope>NUCLEOTIDE SEQUENCE</scope>
</reference>
<evidence type="ECO:0000256" key="9">
    <source>
        <dbReference type="SAM" id="Phobius"/>
    </source>
</evidence>
<feature type="transmembrane region" description="Helical" evidence="9">
    <location>
        <begin position="789"/>
        <end position="807"/>
    </location>
</feature>
<evidence type="ECO:0000256" key="7">
    <source>
        <dbReference type="ARBA" id="ARBA00022989"/>
    </source>
</evidence>
<dbReference type="InterPro" id="IPR050173">
    <property type="entry name" value="ABC_transporter_C-like"/>
</dbReference>
<dbReference type="PROSITE" id="PS50929">
    <property type="entry name" value="ABC_TM1F"/>
    <property type="match status" value="2"/>
</dbReference>
<dbReference type="InterPro" id="IPR003593">
    <property type="entry name" value="AAA+_ATPase"/>
</dbReference>
<feature type="transmembrane region" description="Helical" evidence="9">
    <location>
        <begin position="133"/>
        <end position="157"/>
    </location>
</feature>
<feature type="transmembrane region" description="Helical" evidence="9">
    <location>
        <begin position="827"/>
        <end position="859"/>
    </location>
</feature>
<keyword evidence="4" id="KW-0677">Repeat</keyword>
<proteinExistence type="predicted"/>
<dbReference type="CDD" id="cd18580">
    <property type="entry name" value="ABC_6TM_ABCC_D2"/>
    <property type="match status" value="1"/>
</dbReference>
<evidence type="ECO:0000313" key="13">
    <source>
        <dbReference type="Proteomes" id="UP001153712"/>
    </source>
</evidence>
<dbReference type="InterPro" id="IPR044746">
    <property type="entry name" value="ABCC_6TM_D1"/>
</dbReference>
<dbReference type="OrthoDB" id="6500128at2759"/>
<dbReference type="InterPro" id="IPR011527">
    <property type="entry name" value="ABC1_TM_dom"/>
</dbReference>
<dbReference type="CDD" id="cd03244">
    <property type="entry name" value="ABCC_MRP_domain2"/>
    <property type="match status" value="1"/>
</dbReference>
<feature type="domain" description="ABC transmembrane type-1" evidence="11">
    <location>
        <begin position="108"/>
        <end position="338"/>
    </location>
</feature>
<dbReference type="InterPro" id="IPR036640">
    <property type="entry name" value="ABC1_TM_sf"/>
</dbReference>
<keyword evidence="8 9" id="KW-0472">Membrane</keyword>